<dbReference type="PANTHER" id="PTHR42878">
    <property type="entry name" value="TWO-COMPONENT HISTIDINE KINASE"/>
    <property type="match status" value="1"/>
</dbReference>
<dbReference type="InterPro" id="IPR001610">
    <property type="entry name" value="PAC"/>
</dbReference>
<dbReference type="Gene3D" id="3.40.50.2300">
    <property type="match status" value="1"/>
</dbReference>
<evidence type="ECO:0000256" key="5">
    <source>
        <dbReference type="ARBA" id="ARBA00022679"/>
    </source>
</evidence>
<dbReference type="GO" id="GO:0000155">
    <property type="term" value="F:phosphorelay sensor kinase activity"/>
    <property type="evidence" value="ECO:0007669"/>
    <property type="project" value="InterPro"/>
</dbReference>
<evidence type="ECO:0000256" key="6">
    <source>
        <dbReference type="ARBA" id="ARBA00022692"/>
    </source>
</evidence>
<evidence type="ECO:0000256" key="13">
    <source>
        <dbReference type="SAM" id="Coils"/>
    </source>
</evidence>
<dbReference type="InterPro" id="IPR005467">
    <property type="entry name" value="His_kinase_dom"/>
</dbReference>
<keyword evidence="5" id="KW-0808">Transferase</keyword>
<dbReference type="Proteomes" id="UP000189462">
    <property type="component" value="Unassembled WGS sequence"/>
</dbReference>
<dbReference type="InterPro" id="IPR000014">
    <property type="entry name" value="PAS"/>
</dbReference>
<dbReference type="PROSITE" id="PS50113">
    <property type="entry name" value="PAC"/>
    <property type="match status" value="2"/>
</dbReference>
<evidence type="ECO:0000259" key="16">
    <source>
        <dbReference type="PROSITE" id="PS50113"/>
    </source>
</evidence>
<keyword evidence="8" id="KW-0418">Kinase</keyword>
<dbReference type="InterPro" id="IPR003594">
    <property type="entry name" value="HATPase_dom"/>
</dbReference>
<dbReference type="GO" id="GO:0006355">
    <property type="term" value="P:regulation of DNA-templated transcription"/>
    <property type="evidence" value="ECO:0007669"/>
    <property type="project" value="InterPro"/>
</dbReference>
<feature type="domain" description="PAS" evidence="15">
    <location>
        <begin position="4"/>
        <end position="74"/>
    </location>
</feature>
<dbReference type="AlphaFoldDB" id="A0A1V3NH75"/>
<dbReference type="PROSITE" id="PS50109">
    <property type="entry name" value="HIS_KIN"/>
    <property type="match status" value="1"/>
</dbReference>
<dbReference type="InterPro" id="IPR050351">
    <property type="entry name" value="BphY/WalK/GraS-like"/>
</dbReference>
<dbReference type="GO" id="GO:0030295">
    <property type="term" value="F:protein kinase activator activity"/>
    <property type="evidence" value="ECO:0007669"/>
    <property type="project" value="TreeGrafter"/>
</dbReference>
<dbReference type="SMART" id="SM00387">
    <property type="entry name" value="HATPase_c"/>
    <property type="match status" value="1"/>
</dbReference>
<evidence type="ECO:0000256" key="1">
    <source>
        <dbReference type="ARBA" id="ARBA00000085"/>
    </source>
</evidence>
<dbReference type="EC" id="2.7.13.3" evidence="3"/>
<dbReference type="Pfam" id="PF02518">
    <property type="entry name" value="HATPase_c"/>
    <property type="match status" value="1"/>
</dbReference>
<evidence type="ECO:0000256" key="2">
    <source>
        <dbReference type="ARBA" id="ARBA00004141"/>
    </source>
</evidence>
<dbReference type="Pfam" id="PF00512">
    <property type="entry name" value="HisKA"/>
    <property type="match status" value="1"/>
</dbReference>
<sequence length="649" mass="71344">MPSGEASYRTLFEHAAMGVAVVDLDERILEVNPYLCELLGYPRARLLEKSLAEVTHADDLARDRAQVRRVLAGELPCYFMDKRYVRADGQSVWAHLTVSPVREGDGQPAFFIAFIQDITARKLAEAALRESEARYRTLFETASDGIVYADPASGQFVEANSRFADMLGYERDEIPGLGVTRIHPPKSLPWVLEQFNEMATGRLRVAMDVPVLRRDGSVFHADITAQSLTLSGRTLLTGFFRDVSRRRQEAERIRRLNRQLEARVRERTRELSRARDLAHQANRAKSAFLSRVSHELRTPLNAILGFAQLLETGLDGAANAEHRSNAEEILRAGSHLLHLIDDLLAFSSVQAGGVSLEKTAFPLAPLLRECADEMHQAASGRGVSVESCETDFRHEVYVLGDRERLKEVLRQLLSNAVKASQAGGRVCLGLEEAGDSVRVRVSDAGRGVDPAVRDRLFRAFESTDAGIHGAGGLGIGLALVRALMALMDGEAGVDAVPGGGSSFWIRIPRAQRPETPSAAADGMPAAGPVVWHVRDRCARGPLIGRVLARRTDLHVHALPVEEFDQAFREHGWPDLVVLELACRGSEPEEVLNLLRDGTQAEEVPVILIVSEQDAAGEVPRYHQAGFAGVVHMPVDVARLLRQVDDLLGR</sequence>
<keyword evidence="4" id="KW-0597">Phosphoprotein</keyword>
<dbReference type="SMART" id="SM00388">
    <property type="entry name" value="HisKA"/>
    <property type="match status" value="1"/>
</dbReference>
<evidence type="ECO:0000256" key="3">
    <source>
        <dbReference type="ARBA" id="ARBA00012438"/>
    </source>
</evidence>
<evidence type="ECO:0000259" key="14">
    <source>
        <dbReference type="PROSITE" id="PS50109"/>
    </source>
</evidence>
<feature type="coiled-coil region" evidence="13">
    <location>
        <begin position="243"/>
        <end position="277"/>
    </location>
</feature>
<evidence type="ECO:0000256" key="12">
    <source>
        <dbReference type="ARBA" id="ARBA00023136"/>
    </source>
</evidence>
<evidence type="ECO:0000313" key="17">
    <source>
        <dbReference type="EMBL" id="OOG24228.1"/>
    </source>
</evidence>
<dbReference type="PROSITE" id="PS50112">
    <property type="entry name" value="PAS"/>
    <property type="match status" value="2"/>
</dbReference>
<dbReference type="GO" id="GO:0007234">
    <property type="term" value="P:osmosensory signaling via phosphorelay pathway"/>
    <property type="evidence" value="ECO:0007669"/>
    <property type="project" value="TreeGrafter"/>
</dbReference>
<dbReference type="InterPro" id="IPR003661">
    <property type="entry name" value="HisK_dim/P_dom"/>
</dbReference>
<dbReference type="PRINTS" id="PR00344">
    <property type="entry name" value="BCTRLSENSOR"/>
</dbReference>
<dbReference type="SUPFAM" id="SSF55874">
    <property type="entry name" value="ATPase domain of HSP90 chaperone/DNA topoisomerase II/histidine kinase"/>
    <property type="match status" value="1"/>
</dbReference>
<dbReference type="SUPFAM" id="SSF55785">
    <property type="entry name" value="PYP-like sensor domain (PAS domain)"/>
    <property type="match status" value="2"/>
</dbReference>
<comment type="caution">
    <text evidence="17">The sequence shown here is derived from an EMBL/GenBank/DDBJ whole genome shotgun (WGS) entry which is preliminary data.</text>
</comment>
<dbReference type="NCBIfam" id="TIGR00229">
    <property type="entry name" value="sensory_box"/>
    <property type="match status" value="2"/>
</dbReference>
<gene>
    <name evidence="17" type="ORF">B1C78_09080</name>
</gene>
<feature type="domain" description="Histidine kinase" evidence="14">
    <location>
        <begin position="291"/>
        <end position="511"/>
    </location>
</feature>
<comment type="catalytic activity">
    <reaction evidence="1">
        <text>ATP + protein L-histidine = ADP + protein N-phospho-L-histidine.</text>
        <dbReference type="EC" id="2.7.13.3"/>
    </reaction>
</comment>
<evidence type="ECO:0000256" key="7">
    <source>
        <dbReference type="ARBA" id="ARBA00022741"/>
    </source>
</evidence>
<evidence type="ECO:0000256" key="4">
    <source>
        <dbReference type="ARBA" id="ARBA00022553"/>
    </source>
</evidence>
<dbReference type="InterPro" id="IPR036097">
    <property type="entry name" value="HisK_dim/P_sf"/>
</dbReference>
<evidence type="ECO:0000259" key="15">
    <source>
        <dbReference type="PROSITE" id="PS50112"/>
    </source>
</evidence>
<dbReference type="Pfam" id="PF00989">
    <property type="entry name" value="PAS"/>
    <property type="match status" value="2"/>
</dbReference>
<evidence type="ECO:0000256" key="11">
    <source>
        <dbReference type="ARBA" id="ARBA00023012"/>
    </source>
</evidence>
<dbReference type="STRING" id="108003.B1C78_09080"/>
<accession>A0A1V3NH75</accession>
<dbReference type="CDD" id="cd00082">
    <property type="entry name" value="HisKA"/>
    <property type="match status" value="1"/>
</dbReference>
<dbReference type="CDD" id="cd00130">
    <property type="entry name" value="PAS"/>
    <property type="match status" value="2"/>
</dbReference>
<evidence type="ECO:0000256" key="9">
    <source>
        <dbReference type="ARBA" id="ARBA00022840"/>
    </source>
</evidence>
<dbReference type="SUPFAM" id="SSF47384">
    <property type="entry name" value="Homodimeric domain of signal transducing histidine kinase"/>
    <property type="match status" value="1"/>
</dbReference>
<keyword evidence="11" id="KW-0902">Two-component regulatory system</keyword>
<reference evidence="17 18" key="1">
    <citation type="submission" date="2017-02" db="EMBL/GenBank/DDBJ databases">
        <title>Genomic diversity within the haloalkaliphilic genus Thioalkalivibrio.</title>
        <authorList>
            <person name="Ahn A.-C."/>
            <person name="Meier-Kolthoff J."/>
            <person name="Overmars L."/>
            <person name="Richter M."/>
            <person name="Woyke T."/>
            <person name="Sorokin D.Y."/>
            <person name="Muyzer G."/>
        </authorList>
    </citation>
    <scope>NUCLEOTIDE SEQUENCE [LARGE SCALE GENOMIC DNA]</scope>
    <source>
        <strain evidence="17 18">ALJD</strain>
    </source>
</reference>
<feature type="domain" description="PAS" evidence="15">
    <location>
        <begin position="131"/>
        <end position="202"/>
    </location>
</feature>
<dbReference type="GO" id="GO:0000156">
    <property type="term" value="F:phosphorelay response regulator activity"/>
    <property type="evidence" value="ECO:0007669"/>
    <property type="project" value="TreeGrafter"/>
</dbReference>
<comment type="subcellular location">
    <subcellularLocation>
        <location evidence="2">Membrane</location>
        <topology evidence="2">Multi-pass membrane protein</topology>
    </subcellularLocation>
</comment>
<organism evidence="17 18">
    <name type="scientific">Thioalkalivibrio denitrificans</name>
    <dbReference type="NCBI Taxonomy" id="108003"/>
    <lineage>
        <taxon>Bacteria</taxon>
        <taxon>Pseudomonadati</taxon>
        <taxon>Pseudomonadota</taxon>
        <taxon>Gammaproteobacteria</taxon>
        <taxon>Chromatiales</taxon>
        <taxon>Ectothiorhodospiraceae</taxon>
        <taxon>Thioalkalivibrio</taxon>
    </lineage>
</organism>
<keyword evidence="10" id="KW-1133">Transmembrane helix</keyword>
<dbReference type="InterPro" id="IPR035965">
    <property type="entry name" value="PAS-like_dom_sf"/>
</dbReference>
<dbReference type="GO" id="GO:0005524">
    <property type="term" value="F:ATP binding"/>
    <property type="evidence" value="ECO:0007669"/>
    <property type="project" value="UniProtKB-KW"/>
</dbReference>
<keyword evidence="6" id="KW-0812">Transmembrane</keyword>
<dbReference type="InterPro" id="IPR013767">
    <property type="entry name" value="PAS_fold"/>
</dbReference>
<dbReference type="InterPro" id="IPR000700">
    <property type="entry name" value="PAS-assoc_C"/>
</dbReference>
<keyword evidence="13" id="KW-0175">Coiled coil</keyword>
<feature type="domain" description="PAC" evidence="16">
    <location>
        <begin position="205"/>
        <end position="255"/>
    </location>
</feature>
<dbReference type="Gene3D" id="3.30.450.20">
    <property type="entry name" value="PAS domain"/>
    <property type="match status" value="2"/>
</dbReference>
<dbReference type="Gene3D" id="3.30.565.10">
    <property type="entry name" value="Histidine kinase-like ATPase, C-terminal domain"/>
    <property type="match status" value="1"/>
</dbReference>
<dbReference type="EMBL" id="MVBK01000049">
    <property type="protein sequence ID" value="OOG24228.1"/>
    <property type="molecule type" value="Genomic_DNA"/>
</dbReference>
<evidence type="ECO:0000256" key="8">
    <source>
        <dbReference type="ARBA" id="ARBA00022777"/>
    </source>
</evidence>
<dbReference type="SUPFAM" id="SSF52172">
    <property type="entry name" value="CheY-like"/>
    <property type="match status" value="1"/>
</dbReference>
<dbReference type="SMART" id="SM00086">
    <property type="entry name" value="PAC"/>
    <property type="match status" value="2"/>
</dbReference>
<keyword evidence="9" id="KW-0067">ATP-binding</keyword>
<protein>
    <recommendedName>
        <fullName evidence="3">histidine kinase</fullName>
        <ecNumber evidence="3">2.7.13.3</ecNumber>
    </recommendedName>
</protein>
<keyword evidence="18" id="KW-1185">Reference proteome</keyword>
<dbReference type="PANTHER" id="PTHR42878:SF7">
    <property type="entry name" value="SENSOR HISTIDINE KINASE GLRK"/>
    <property type="match status" value="1"/>
</dbReference>
<dbReference type="InterPro" id="IPR036890">
    <property type="entry name" value="HATPase_C_sf"/>
</dbReference>
<dbReference type="SMART" id="SM00091">
    <property type="entry name" value="PAS"/>
    <property type="match status" value="2"/>
</dbReference>
<evidence type="ECO:0000313" key="18">
    <source>
        <dbReference type="Proteomes" id="UP000189462"/>
    </source>
</evidence>
<proteinExistence type="predicted"/>
<dbReference type="InterPro" id="IPR011006">
    <property type="entry name" value="CheY-like_superfamily"/>
</dbReference>
<dbReference type="Gene3D" id="1.10.287.130">
    <property type="match status" value="1"/>
</dbReference>
<dbReference type="InterPro" id="IPR004358">
    <property type="entry name" value="Sig_transdc_His_kin-like_C"/>
</dbReference>
<keyword evidence="12" id="KW-0472">Membrane</keyword>
<name>A0A1V3NH75_9GAMM</name>
<dbReference type="GO" id="GO:0016020">
    <property type="term" value="C:membrane"/>
    <property type="evidence" value="ECO:0007669"/>
    <property type="project" value="UniProtKB-SubCell"/>
</dbReference>
<keyword evidence="7" id="KW-0547">Nucleotide-binding</keyword>
<evidence type="ECO:0000256" key="10">
    <source>
        <dbReference type="ARBA" id="ARBA00022989"/>
    </source>
</evidence>
<feature type="domain" description="PAC" evidence="16">
    <location>
        <begin position="78"/>
        <end position="130"/>
    </location>
</feature>